<reference evidence="3" key="1">
    <citation type="submission" date="2022-01" db="EMBL/GenBank/DDBJ databases">
        <title>Comparative genomics reveals a dynamic genome evolution in the ectomycorrhizal milk-cap (Lactarius) mushrooms.</title>
        <authorList>
            <consortium name="DOE Joint Genome Institute"/>
            <person name="Lebreton A."/>
            <person name="Tang N."/>
            <person name="Kuo A."/>
            <person name="LaButti K."/>
            <person name="Drula E."/>
            <person name="Barry K."/>
            <person name="Clum A."/>
            <person name="Lipzen A."/>
            <person name="Mousain D."/>
            <person name="Ng V."/>
            <person name="Wang R."/>
            <person name="Wang X."/>
            <person name="Dai Y."/>
            <person name="Henrissat B."/>
            <person name="Grigoriev I.V."/>
            <person name="Guerin-Laguette A."/>
            <person name="Yu F."/>
            <person name="Martin F.M."/>
        </authorList>
    </citation>
    <scope>NUCLEOTIDE SEQUENCE</scope>
    <source>
        <strain evidence="3">QP</strain>
    </source>
</reference>
<feature type="transmembrane region" description="Helical" evidence="1">
    <location>
        <begin position="195"/>
        <end position="224"/>
    </location>
</feature>
<protein>
    <recommendedName>
        <fullName evidence="2">DUF6534 domain-containing protein</fullName>
    </recommendedName>
</protein>
<organism evidence="3 4">
    <name type="scientific">Lactarius akahatsu</name>
    <dbReference type="NCBI Taxonomy" id="416441"/>
    <lineage>
        <taxon>Eukaryota</taxon>
        <taxon>Fungi</taxon>
        <taxon>Dikarya</taxon>
        <taxon>Basidiomycota</taxon>
        <taxon>Agaricomycotina</taxon>
        <taxon>Agaricomycetes</taxon>
        <taxon>Russulales</taxon>
        <taxon>Russulaceae</taxon>
        <taxon>Lactarius</taxon>
    </lineage>
</organism>
<gene>
    <name evidence="3" type="ORF">EDB92DRAFT_882118</name>
</gene>
<evidence type="ECO:0000256" key="1">
    <source>
        <dbReference type="SAM" id="Phobius"/>
    </source>
</evidence>
<feature type="transmembrane region" description="Helical" evidence="1">
    <location>
        <begin position="88"/>
        <end position="109"/>
    </location>
</feature>
<keyword evidence="1" id="KW-1133">Transmembrane helix</keyword>
<dbReference type="Proteomes" id="UP001201163">
    <property type="component" value="Unassembled WGS sequence"/>
</dbReference>
<keyword evidence="1" id="KW-0812">Transmembrane</keyword>
<proteinExistence type="predicted"/>
<sequence>MPGQPIVDIRNSFGAAFVGLIISTMLFGWTMAQTWFYFWNYRNRDSKQLKFFVAFVTFMDALHMIMCTYAIYWYLILNFGNVESLMDSMWAMNLQVILSVIVGSSVQFYYARRVYILSRSIILPILIVVVVVVGSGAGLYLTARAFALKRFSGVHTFWPSYITLGAVALADGLVAASMCWSLYRRRTGFAKTDSIILTLMAYSINSGLLTGILGITATICFIILPTNMVWLAFSWAMSKCYVNSLLAMLNSRDYIRDRRDQSDSGNPDNAYHLSSMRVGKLSASEAAVCVSVHRSTTLDYGRNKSDHDEATFEVTKPNATIVPLKSKAQTPESSA</sequence>
<accession>A0AAD4LDC7</accession>
<dbReference type="Pfam" id="PF20152">
    <property type="entry name" value="DUF6534"/>
    <property type="match status" value="1"/>
</dbReference>
<evidence type="ECO:0000259" key="2">
    <source>
        <dbReference type="Pfam" id="PF20152"/>
    </source>
</evidence>
<dbReference type="PANTHER" id="PTHR40465:SF1">
    <property type="entry name" value="DUF6534 DOMAIN-CONTAINING PROTEIN"/>
    <property type="match status" value="1"/>
</dbReference>
<feature type="transmembrane region" description="Helical" evidence="1">
    <location>
        <begin position="230"/>
        <end position="249"/>
    </location>
</feature>
<keyword evidence="1" id="KW-0472">Membrane</keyword>
<dbReference type="InterPro" id="IPR045339">
    <property type="entry name" value="DUF6534"/>
</dbReference>
<keyword evidence="4" id="KW-1185">Reference proteome</keyword>
<name>A0AAD4LDC7_9AGAM</name>
<dbReference type="EMBL" id="JAKELL010000038">
    <property type="protein sequence ID" value="KAH8989273.1"/>
    <property type="molecule type" value="Genomic_DNA"/>
</dbReference>
<comment type="caution">
    <text evidence="3">The sequence shown here is derived from an EMBL/GenBank/DDBJ whole genome shotgun (WGS) entry which is preliminary data.</text>
</comment>
<dbReference type="AlphaFoldDB" id="A0AAD4LDC7"/>
<feature type="transmembrane region" description="Helical" evidence="1">
    <location>
        <begin position="121"/>
        <end position="141"/>
    </location>
</feature>
<feature type="domain" description="DUF6534" evidence="2">
    <location>
        <begin position="168"/>
        <end position="254"/>
    </location>
</feature>
<feature type="transmembrane region" description="Helical" evidence="1">
    <location>
        <begin position="161"/>
        <end position="183"/>
    </location>
</feature>
<feature type="transmembrane region" description="Helical" evidence="1">
    <location>
        <begin position="51"/>
        <end position="76"/>
    </location>
</feature>
<dbReference type="PANTHER" id="PTHR40465">
    <property type="entry name" value="CHROMOSOME 1, WHOLE GENOME SHOTGUN SEQUENCE"/>
    <property type="match status" value="1"/>
</dbReference>
<evidence type="ECO:0000313" key="4">
    <source>
        <dbReference type="Proteomes" id="UP001201163"/>
    </source>
</evidence>
<feature type="transmembrane region" description="Helical" evidence="1">
    <location>
        <begin position="12"/>
        <end position="39"/>
    </location>
</feature>
<evidence type="ECO:0000313" key="3">
    <source>
        <dbReference type="EMBL" id="KAH8989273.1"/>
    </source>
</evidence>